<accession>A0A565AU54</accession>
<dbReference type="EMBL" id="CABITT030000001">
    <property type="protein sequence ID" value="VVA92926.1"/>
    <property type="molecule type" value="Genomic_DNA"/>
</dbReference>
<evidence type="ECO:0000313" key="2">
    <source>
        <dbReference type="Proteomes" id="UP000489600"/>
    </source>
</evidence>
<organism evidence="1 2">
    <name type="scientific">Arabis nemorensis</name>
    <dbReference type="NCBI Taxonomy" id="586526"/>
    <lineage>
        <taxon>Eukaryota</taxon>
        <taxon>Viridiplantae</taxon>
        <taxon>Streptophyta</taxon>
        <taxon>Embryophyta</taxon>
        <taxon>Tracheophyta</taxon>
        <taxon>Spermatophyta</taxon>
        <taxon>Magnoliopsida</taxon>
        <taxon>eudicotyledons</taxon>
        <taxon>Gunneridae</taxon>
        <taxon>Pentapetalae</taxon>
        <taxon>rosids</taxon>
        <taxon>malvids</taxon>
        <taxon>Brassicales</taxon>
        <taxon>Brassicaceae</taxon>
        <taxon>Arabideae</taxon>
        <taxon>Arabis</taxon>
    </lineage>
</organism>
<dbReference type="AlphaFoldDB" id="A0A565AU54"/>
<dbReference type="OrthoDB" id="10257948at2759"/>
<protein>
    <submittedName>
        <fullName evidence="1">Uncharacterized protein</fullName>
    </submittedName>
</protein>
<proteinExistence type="predicted"/>
<sequence>MAVIVLSSSLQSFPPSAAIRSSHLDYYLRTQPSDRSLLSFRKSPSFRNADECLSSGVDSSSVILRWYTWRSHLTSSTYVAQLQPLIPADNLIKYFCTYLRFQLDGESYRENWPCKVMDKHMSILTKQHSETRFAKIQAEKWMEKVMCVRLLRTYFCVGDFKIGS</sequence>
<reference evidence="1" key="1">
    <citation type="submission" date="2019-07" db="EMBL/GenBank/DDBJ databases">
        <authorList>
            <person name="Dittberner H."/>
        </authorList>
    </citation>
    <scope>NUCLEOTIDE SEQUENCE [LARGE SCALE GENOMIC DNA]</scope>
</reference>
<gene>
    <name evidence="1" type="ORF">ANE_LOCUS3371</name>
</gene>
<comment type="caution">
    <text evidence="1">The sequence shown here is derived from an EMBL/GenBank/DDBJ whole genome shotgun (WGS) entry which is preliminary data.</text>
</comment>
<dbReference type="Proteomes" id="UP000489600">
    <property type="component" value="Unassembled WGS sequence"/>
</dbReference>
<name>A0A565AU54_9BRAS</name>
<evidence type="ECO:0000313" key="1">
    <source>
        <dbReference type="EMBL" id="VVA92926.1"/>
    </source>
</evidence>
<keyword evidence="2" id="KW-1185">Reference proteome</keyword>